<accession>A0A8J4WZN8</accession>
<feature type="region of interest" description="Disordered" evidence="1">
    <location>
        <begin position="557"/>
        <end position="592"/>
    </location>
</feature>
<feature type="compositionally biased region" description="Polar residues" evidence="1">
    <location>
        <begin position="333"/>
        <end position="343"/>
    </location>
</feature>
<feature type="compositionally biased region" description="Polar residues" evidence="1">
    <location>
        <begin position="406"/>
        <end position="416"/>
    </location>
</feature>
<dbReference type="PANTHER" id="PTHR34754:SF1">
    <property type="entry name" value="COILED-COIL DOMAIN-CONTAINING PROTEIN 60"/>
    <property type="match status" value="1"/>
</dbReference>
<feature type="compositionally biased region" description="Polar residues" evidence="1">
    <location>
        <begin position="514"/>
        <end position="528"/>
    </location>
</feature>
<dbReference type="Proteomes" id="UP000748531">
    <property type="component" value="Unassembled WGS sequence"/>
</dbReference>
<dbReference type="InterPro" id="IPR031526">
    <property type="entry name" value="DUF4698"/>
</dbReference>
<feature type="compositionally biased region" description="Basic and acidic residues" evidence="1">
    <location>
        <begin position="420"/>
        <end position="439"/>
    </location>
</feature>
<evidence type="ECO:0000313" key="3">
    <source>
        <dbReference type="Proteomes" id="UP000748531"/>
    </source>
</evidence>
<feature type="compositionally biased region" description="Basic residues" evidence="1">
    <location>
        <begin position="634"/>
        <end position="643"/>
    </location>
</feature>
<comment type="caution">
    <text evidence="2">The sequence shown here is derived from an EMBL/GenBank/DDBJ whole genome shotgun (WGS) entry which is preliminary data.</text>
</comment>
<protein>
    <submittedName>
        <fullName evidence="2">Uncharacterized protein</fullName>
    </submittedName>
</protein>
<organism evidence="2 3">
    <name type="scientific">Paragonimus heterotremus</name>
    <dbReference type="NCBI Taxonomy" id="100268"/>
    <lineage>
        <taxon>Eukaryota</taxon>
        <taxon>Metazoa</taxon>
        <taxon>Spiralia</taxon>
        <taxon>Lophotrochozoa</taxon>
        <taxon>Platyhelminthes</taxon>
        <taxon>Trematoda</taxon>
        <taxon>Digenea</taxon>
        <taxon>Plagiorchiida</taxon>
        <taxon>Troglotremata</taxon>
        <taxon>Troglotrematidae</taxon>
        <taxon>Paragonimus</taxon>
    </lineage>
</organism>
<sequence length="687" mass="78011">MTTVMRKNGYNSRGPTPSNIKLLARNHIVYTLSEPTRAEVRQVNYARRQFQCENEGLFAPQSKPFRALGHPVYLDSVSLVKSALGQMPRKPDIAKIMMLEEDQTMDFEDESQPEGNEFPINANWMHNFEVDDHLSVLSENFNLDEYDSLQLASDSTKKSTEPLRPLSGKHHFSSRETDSEPSPKSSVYVERRRKCMKTNLNTFLKESEATTRMVKRGISYFGILSQEMCDKVNQFWSERARYEQASRSRILPPNRKYLSCCTETLESNSSRSGQHTSKDMTTQFIQAERLLEAEEAENDKLLTMEPEIIDLTQQIIQNGPSLLETFMSRDSKSMLSSNSTPTSDLKKSEDVKPNFVSQSVERRRNRLQNQWFDEQPRPFTPRFLNISRPQVGPMLSAETSADTKETSLTNEVGHSESSGDDYHDHDQEVDSMKADESSETKTASSSDDVTETTANKPFSVFEILHAQLSSLVWLLEQMISVDLEKHTYRKAISTSWRSDACSSALPTSERIKSHLTNTCDQNTNQGNSERSDSPERAWMQFVGGFKVNQKYHEANGQYAAPRGSSKSLSRRTTPSARSAKTACSDNQSTNDEQPCRLRRVVSVIKAGYRFKRERNARYLIATPERTDTSTPAKQRMRSARPHRAPPTLMAPESMPMAGPKSVQFNKPSRMTGSTDNMVEDSKRLTPQ</sequence>
<dbReference type="EMBL" id="LUCH01002979">
    <property type="protein sequence ID" value="KAF5400702.1"/>
    <property type="molecule type" value="Genomic_DNA"/>
</dbReference>
<keyword evidence="3" id="KW-1185">Reference proteome</keyword>
<dbReference type="AlphaFoldDB" id="A0A8J4WZN8"/>
<evidence type="ECO:0000256" key="1">
    <source>
        <dbReference type="SAM" id="MobiDB-lite"/>
    </source>
</evidence>
<feature type="compositionally biased region" description="Polar residues" evidence="1">
    <location>
        <begin position="440"/>
        <end position="451"/>
    </location>
</feature>
<reference evidence="2" key="1">
    <citation type="submission" date="2019-05" db="EMBL/GenBank/DDBJ databases">
        <title>Annotation for the trematode Paragonimus heterotremus.</title>
        <authorList>
            <person name="Choi Y.-J."/>
        </authorList>
    </citation>
    <scope>NUCLEOTIDE SEQUENCE</scope>
    <source>
        <strain evidence="2">LC</strain>
    </source>
</reference>
<dbReference type="PANTHER" id="PTHR34754">
    <property type="entry name" value="COILED-COIL DOMAIN-CONTAINING PROTEIN 60"/>
    <property type="match status" value="1"/>
</dbReference>
<feature type="region of interest" description="Disordered" evidence="1">
    <location>
        <begin position="153"/>
        <end position="189"/>
    </location>
</feature>
<feature type="region of interest" description="Disordered" evidence="1">
    <location>
        <begin position="624"/>
        <end position="687"/>
    </location>
</feature>
<evidence type="ECO:0000313" key="2">
    <source>
        <dbReference type="EMBL" id="KAF5400702.1"/>
    </source>
</evidence>
<feature type="compositionally biased region" description="Polar residues" evidence="1">
    <location>
        <begin position="662"/>
        <end position="676"/>
    </location>
</feature>
<proteinExistence type="predicted"/>
<dbReference type="OrthoDB" id="10017343at2759"/>
<feature type="region of interest" description="Disordered" evidence="1">
    <location>
        <begin position="330"/>
        <end position="451"/>
    </location>
</feature>
<name>A0A8J4WZN8_9TREM</name>
<gene>
    <name evidence="2" type="ORF">PHET_06173</name>
</gene>
<feature type="compositionally biased region" description="Polar residues" evidence="1">
    <location>
        <begin position="564"/>
        <end position="592"/>
    </location>
</feature>
<feature type="region of interest" description="Disordered" evidence="1">
    <location>
        <begin position="512"/>
        <end position="534"/>
    </location>
</feature>